<dbReference type="Proteomes" id="UP001596356">
    <property type="component" value="Unassembled WGS sequence"/>
</dbReference>
<evidence type="ECO:0000313" key="2">
    <source>
        <dbReference type="EMBL" id="MFC6715431.1"/>
    </source>
</evidence>
<name>A0ABW2AY36_9MICO</name>
<protein>
    <submittedName>
        <fullName evidence="2">Uncharacterized protein</fullName>
    </submittedName>
</protein>
<accession>A0ABW2AY36</accession>
<keyword evidence="1" id="KW-0732">Signal</keyword>
<proteinExistence type="predicted"/>
<evidence type="ECO:0000313" key="3">
    <source>
        <dbReference type="Proteomes" id="UP001596356"/>
    </source>
</evidence>
<feature type="signal peptide" evidence="1">
    <location>
        <begin position="1"/>
        <end position="29"/>
    </location>
</feature>
<feature type="chain" id="PRO_5046950811" evidence="1">
    <location>
        <begin position="30"/>
        <end position="969"/>
    </location>
</feature>
<dbReference type="RefSeq" id="WP_377824546.1">
    <property type="nucleotide sequence ID" value="NZ_JBHSWJ010000002.1"/>
</dbReference>
<organism evidence="2 3">
    <name type="scientific">Branchiibius cervicis</name>
    <dbReference type="NCBI Taxonomy" id="908252"/>
    <lineage>
        <taxon>Bacteria</taxon>
        <taxon>Bacillati</taxon>
        <taxon>Actinomycetota</taxon>
        <taxon>Actinomycetes</taxon>
        <taxon>Micrococcales</taxon>
        <taxon>Dermacoccaceae</taxon>
        <taxon>Branchiibius</taxon>
    </lineage>
</organism>
<reference evidence="3" key="1">
    <citation type="journal article" date="2019" name="Int. J. Syst. Evol. Microbiol.">
        <title>The Global Catalogue of Microorganisms (GCM) 10K type strain sequencing project: providing services to taxonomists for standard genome sequencing and annotation.</title>
        <authorList>
            <consortium name="The Broad Institute Genomics Platform"/>
            <consortium name="The Broad Institute Genome Sequencing Center for Infectious Disease"/>
            <person name="Wu L."/>
            <person name="Ma J."/>
        </authorList>
    </citation>
    <scope>NUCLEOTIDE SEQUENCE [LARGE SCALE GENOMIC DNA]</scope>
    <source>
        <strain evidence="3">NBRC 106593</strain>
    </source>
</reference>
<sequence length="969" mass="98524">MRWSRHGAWFAAVLIAVAGLVGFPVNASAALLPAGQVATATPTTSATTAFVPINPARVVDTRSGRGVRTGRVPAGGSITITVGGVSGVPAGAQNVILNVTAVNPTADGYLVVQAAGTARAKTSNVNYMRARTTPGLVYVAPSTTGRVTITSSAAVDLVVDVQGYTPQGSAGYHPVAPVRLLDTRSSAAIEAGGTRALRVTGVAGVPTTGVEAVVLTVVGTRSSGAGYVSVSPHGVARPTVSNLNTAVGQTESASVIAKPGTGGTVDIYSSGRTDVVIDVSGWVSSGSNFVAVTPHRIYDQRTPSAPQSSLDGGPQFALGGPASAAGAFLTLTVVGLGAANSGSVVAEPAGLVSFEQRGHQPPTSMVNFQPRHTSSNAAVVAAGLDGKALIDGFGRSNAQVIVDVSGYLLAPAAAIRTDAPTAPSATQEPGTVRCFGSGDCALLDMAGAVWFSQADGSWRRTALPAQRLRALSCTSVDFCVASSPDQQFRWDGSSWSVVSNLVVGSSVILQCPSTTFCVLSDGSRGYVSSDLKSWQPVPQLSSLNGGVVSCASSASCLAVDRSDHQVLWSGTAWVARSAPNPPGVESLSCTDNGCAAVTWFGDLWRWDSGTWTRSATGVLPADPSRTDARVSCAPTGECAAFSGSQVAVTAESGWTAVPQPGSVDLEGLDCGTGTCTLLTADGAVHRWSGQGWSTPDSPVPAWYGEAFLDCPDVDGCMAVDLFGNARRWDGQHWSVAAAVPLSSGDTVRSLHCLSDAVCFAVTSDGALHQWLDQVWSVVPGVRTQDLWCTPDVACTVVDGSSSQRTTGGAWASAGAVGDAPVAVSCVTTHWCMSVDAGGATQIGDGTTWRDAGSTWTDGSIAITGLACTSTSRCLASTGEGVSLLWDGVQWSLQRAGGLAGTGLQAQTLECASASECIDSEGATGTATIWNGQFWSTPVALPSGSFACSSGRCLALGALVQPFDYTAATG</sequence>
<keyword evidence="3" id="KW-1185">Reference proteome</keyword>
<evidence type="ECO:0000256" key="1">
    <source>
        <dbReference type="SAM" id="SignalP"/>
    </source>
</evidence>
<comment type="caution">
    <text evidence="2">The sequence shown here is derived from an EMBL/GenBank/DDBJ whole genome shotgun (WGS) entry which is preliminary data.</text>
</comment>
<dbReference type="EMBL" id="JBHSWJ010000002">
    <property type="protein sequence ID" value="MFC6715431.1"/>
    <property type="molecule type" value="Genomic_DNA"/>
</dbReference>
<gene>
    <name evidence="2" type="ORF">ACFQBT_17065</name>
</gene>